<evidence type="ECO:0000256" key="1">
    <source>
        <dbReference type="ARBA" id="ARBA00022679"/>
    </source>
</evidence>
<protein>
    <submittedName>
        <fullName evidence="4">Class I SAM-dependent methyltransferase</fullName>
    </submittedName>
</protein>
<keyword evidence="1 4" id="KW-0808">Transferase</keyword>
<evidence type="ECO:0000259" key="3">
    <source>
        <dbReference type="Pfam" id="PF08241"/>
    </source>
</evidence>
<organism evidence="4 5">
    <name type="scientific">Spirosoma rhododendri</name>
    <dbReference type="NCBI Taxonomy" id="2728024"/>
    <lineage>
        <taxon>Bacteria</taxon>
        <taxon>Pseudomonadati</taxon>
        <taxon>Bacteroidota</taxon>
        <taxon>Cytophagia</taxon>
        <taxon>Cytophagales</taxon>
        <taxon>Cytophagaceae</taxon>
        <taxon>Spirosoma</taxon>
    </lineage>
</organism>
<dbReference type="CDD" id="cd02440">
    <property type="entry name" value="AdoMet_MTases"/>
    <property type="match status" value="1"/>
</dbReference>
<keyword evidence="5" id="KW-1185">Reference proteome</keyword>
<gene>
    <name evidence="4" type="ORF">HH216_23150</name>
</gene>
<keyword evidence="2" id="KW-0472">Membrane</keyword>
<dbReference type="EMBL" id="CP051677">
    <property type="protein sequence ID" value="QJD80995.1"/>
    <property type="molecule type" value="Genomic_DNA"/>
</dbReference>
<dbReference type="Pfam" id="PF08241">
    <property type="entry name" value="Methyltransf_11"/>
    <property type="match status" value="1"/>
</dbReference>
<dbReference type="Proteomes" id="UP000501128">
    <property type="component" value="Chromosome"/>
</dbReference>
<dbReference type="AlphaFoldDB" id="A0A7L5DS80"/>
<evidence type="ECO:0000313" key="4">
    <source>
        <dbReference type="EMBL" id="QJD80995.1"/>
    </source>
</evidence>
<dbReference type="Gene3D" id="3.40.50.150">
    <property type="entry name" value="Vaccinia Virus protein VP39"/>
    <property type="match status" value="1"/>
</dbReference>
<feature type="transmembrane region" description="Helical" evidence="2">
    <location>
        <begin position="211"/>
        <end position="236"/>
    </location>
</feature>
<evidence type="ECO:0000256" key="2">
    <source>
        <dbReference type="SAM" id="Phobius"/>
    </source>
</evidence>
<feature type="domain" description="Methyltransferase type 11" evidence="3">
    <location>
        <begin position="53"/>
        <end position="139"/>
    </location>
</feature>
<dbReference type="RefSeq" id="WP_169553014.1">
    <property type="nucleotide sequence ID" value="NZ_CP051677.1"/>
</dbReference>
<accession>A0A7L5DS80</accession>
<dbReference type="KEGG" id="srho:HH216_23150"/>
<evidence type="ECO:0000313" key="5">
    <source>
        <dbReference type="Proteomes" id="UP000501128"/>
    </source>
</evidence>
<dbReference type="InterPro" id="IPR013216">
    <property type="entry name" value="Methyltransf_11"/>
</dbReference>
<keyword evidence="2" id="KW-0812">Transmembrane</keyword>
<keyword evidence="2" id="KW-1133">Transmembrane helix</keyword>
<dbReference type="SUPFAM" id="SSF53335">
    <property type="entry name" value="S-adenosyl-L-methionine-dependent methyltransferases"/>
    <property type="match status" value="1"/>
</dbReference>
<name>A0A7L5DS80_9BACT</name>
<dbReference type="PANTHER" id="PTHR43861:SF3">
    <property type="entry name" value="PUTATIVE (AFU_ORTHOLOGUE AFUA_2G14390)-RELATED"/>
    <property type="match status" value="1"/>
</dbReference>
<dbReference type="GO" id="GO:0008757">
    <property type="term" value="F:S-adenosylmethionine-dependent methyltransferase activity"/>
    <property type="evidence" value="ECO:0007669"/>
    <property type="project" value="InterPro"/>
</dbReference>
<keyword evidence="4" id="KW-0489">Methyltransferase</keyword>
<reference evidence="4 5" key="1">
    <citation type="submission" date="2020-04" db="EMBL/GenBank/DDBJ databases">
        <title>Genome sequencing of novel species.</title>
        <authorList>
            <person name="Heo J."/>
            <person name="Kim S.-J."/>
            <person name="Kim J.-S."/>
            <person name="Hong S.-B."/>
            <person name="Kwon S.-W."/>
        </authorList>
    </citation>
    <scope>NUCLEOTIDE SEQUENCE [LARGE SCALE GENOMIC DNA]</scope>
    <source>
        <strain evidence="4 5">CJU-R4</strain>
    </source>
</reference>
<dbReference type="GO" id="GO:0032259">
    <property type="term" value="P:methylation"/>
    <property type="evidence" value="ECO:0007669"/>
    <property type="project" value="UniProtKB-KW"/>
</dbReference>
<dbReference type="PANTHER" id="PTHR43861">
    <property type="entry name" value="TRANS-ACONITATE 2-METHYLTRANSFERASE-RELATED"/>
    <property type="match status" value="1"/>
</dbReference>
<dbReference type="InterPro" id="IPR029063">
    <property type="entry name" value="SAM-dependent_MTases_sf"/>
</dbReference>
<proteinExistence type="predicted"/>
<sequence length="251" mass="28251">MSTTERFRPPSHVAPDGLKSKALFFLRRVLDFQFNTIFSTLQRAMPQYSGTVIDIGCGNCPFEHLVDTNKARYIGIDVADAQKWDYTNSKIVTYDGKNIPFAAASVDHLICTEVLEHVPEPHDLIADMYRVLKPGGTGIITIPWSARFHYKPYDYHRYTPSTLEALFNQFASVRVQNRGTDINAIVNKSIVLYFGNVSTLTESVLWLPVKVLLLLVFAPVIGLLVLWGHLALAFGWGSSDDPLGYTIWLQK</sequence>